<name>A0AAV2N0E7_9HYME</name>
<reference evidence="2" key="1">
    <citation type="submission" date="2024-04" db="EMBL/GenBank/DDBJ databases">
        <authorList>
            <consortium name="Molecular Ecology Group"/>
        </authorList>
    </citation>
    <scope>NUCLEOTIDE SEQUENCE</scope>
</reference>
<gene>
    <name evidence="2" type="ORF">LPLAT_LOCUS14719</name>
</gene>
<dbReference type="EMBL" id="CAXIPU020001266">
    <property type="protein sequence ID" value="CAL1672970.1"/>
    <property type="molecule type" value="Genomic_DNA"/>
</dbReference>
<comment type="caution">
    <text evidence="2">The sequence shown here is derived from an EMBL/GenBank/DDBJ whole genome shotgun (WGS) entry which is preliminary data.</text>
</comment>
<feature type="region of interest" description="Disordered" evidence="1">
    <location>
        <begin position="1"/>
        <end position="23"/>
    </location>
</feature>
<organism evidence="2 3">
    <name type="scientific">Lasius platythorax</name>
    <dbReference type="NCBI Taxonomy" id="488582"/>
    <lineage>
        <taxon>Eukaryota</taxon>
        <taxon>Metazoa</taxon>
        <taxon>Ecdysozoa</taxon>
        <taxon>Arthropoda</taxon>
        <taxon>Hexapoda</taxon>
        <taxon>Insecta</taxon>
        <taxon>Pterygota</taxon>
        <taxon>Neoptera</taxon>
        <taxon>Endopterygota</taxon>
        <taxon>Hymenoptera</taxon>
        <taxon>Apocrita</taxon>
        <taxon>Aculeata</taxon>
        <taxon>Formicoidea</taxon>
        <taxon>Formicidae</taxon>
        <taxon>Formicinae</taxon>
        <taxon>Lasius</taxon>
        <taxon>Lasius</taxon>
    </lineage>
</organism>
<accession>A0AAV2N0E7</accession>
<sequence length="104" mass="11818">MRIASPKGRNVRREICRRNGGPATRRPVLLKQYVPETPTDRPITLNSTTNDCKTRQTTRQRETTVCMRLDGKTISVNLTATSSHLITCLEKPFQPCCFLLTSLR</sequence>
<protein>
    <submittedName>
        <fullName evidence="2">Uncharacterized protein</fullName>
    </submittedName>
</protein>
<evidence type="ECO:0000313" key="3">
    <source>
        <dbReference type="Proteomes" id="UP001497644"/>
    </source>
</evidence>
<keyword evidence="3" id="KW-1185">Reference proteome</keyword>
<evidence type="ECO:0000256" key="1">
    <source>
        <dbReference type="SAM" id="MobiDB-lite"/>
    </source>
</evidence>
<proteinExistence type="predicted"/>
<evidence type="ECO:0000313" key="2">
    <source>
        <dbReference type="EMBL" id="CAL1672970.1"/>
    </source>
</evidence>
<dbReference type="AlphaFoldDB" id="A0AAV2N0E7"/>
<dbReference type="Proteomes" id="UP001497644">
    <property type="component" value="Unassembled WGS sequence"/>
</dbReference>